<evidence type="ECO:0008006" key="4">
    <source>
        <dbReference type="Google" id="ProtNLM"/>
    </source>
</evidence>
<keyword evidence="1" id="KW-0472">Membrane</keyword>
<keyword evidence="3" id="KW-1185">Reference proteome</keyword>
<accession>A0ABX2FSC0</accession>
<evidence type="ECO:0000256" key="1">
    <source>
        <dbReference type="SAM" id="Phobius"/>
    </source>
</evidence>
<evidence type="ECO:0000313" key="2">
    <source>
        <dbReference type="EMBL" id="NRT19743.1"/>
    </source>
</evidence>
<comment type="caution">
    <text evidence="2">The sequence shown here is derived from an EMBL/GenBank/DDBJ whole genome shotgun (WGS) entry which is preliminary data.</text>
</comment>
<dbReference type="InterPro" id="IPR023393">
    <property type="entry name" value="START-like_dom_sf"/>
</dbReference>
<dbReference type="Gene3D" id="3.30.530.20">
    <property type="match status" value="1"/>
</dbReference>
<dbReference type="Proteomes" id="UP000779507">
    <property type="component" value="Unassembled WGS sequence"/>
</dbReference>
<sequence length="320" mass="34962">MKSLFAIVLAAVYGLIIRLLFGFANGLMEIMSVTFIFLVPVGVGYLTVGLLAPGRASTRTAAFFLPWLTSLFLLVVTVLLNVEGAACWLMVFPIFAVFAGFGGLLAFAHRTRKNRKAADSQQPTRLNLSLLVAGPLLLGFVEGEKALVPKQLTISREVVVGAPPAAVWQQLTRRRTVARPAGGRSLAGLFGFPRHLTTTLDSCRVGGKRVAYYEKGLYFEETVASYWPARRLVLRVNANPSAVPAAVMDEHIVIGGKHLNILQDAYQLTPLAGGRTRLRLASRFYINTPFNWYAEIWAHYLMADILDGELAGLQARTAAS</sequence>
<feature type="transmembrane region" description="Helical" evidence="1">
    <location>
        <begin position="30"/>
        <end position="52"/>
    </location>
</feature>
<feature type="transmembrane region" description="Helical" evidence="1">
    <location>
        <begin position="64"/>
        <end position="82"/>
    </location>
</feature>
<name>A0ABX2FSC0_9BACT</name>
<protein>
    <recommendedName>
        <fullName evidence="4">SRPBCC family protein</fullName>
    </recommendedName>
</protein>
<dbReference type="EMBL" id="JABSNP010000011">
    <property type="protein sequence ID" value="NRT19743.1"/>
    <property type="molecule type" value="Genomic_DNA"/>
</dbReference>
<dbReference type="RefSeq" id="WP_173810453.1">
    <property type="nucleotide sequence ID" value="NZ_JABSNP010000011.1"/>
</dbReference>
<organism evidence="2 3">
    <name type="scientific">Hymenobacter caeli</name>
    <dbReference type="NCBI Taxonomy" id="2735894"/>
    <lineage>
        <taxon>Bacteria</taxon>
        <taxon>Pseudomonadati</taxon>
        <taxon>Bacteroidota</taxon>
        <taxon>Cytophagia</taxon>
        <taxon>Cytophagales</taxon>
        <taxon>Hymenobacteraceae</taxon>
        <taxon>Hymenobacter</taxon>
    </lineage>
</organism>
<evidence type="ECO:0000313" key="3">
    <source>
        <dbReference type="Proteomes" id="UP000779507"/>
    </source>
</evidence>
<keyword evidence="1" id="KW-1133">Transmembrane helix</keyword>
<reference evidence="2 3" key="1">
    <citation type="submission" date="2020-05" db="EMBL/GenBank/DDBJ databases">
        <title>Genomic Encyclopedia of Type Strains, Phase IV (KMG-V): Genome sequencing to study the core and pangenomes of soil and plant-associated prokaryotes.</title>
        <authorList>
            <person name="Whitman W."/>
        </authorList>
    </citation>
    <scope>NUCLEOTIDE SEQUENCE [LARGE SCALE GENOMIC DNA]</scope>
    <source>
        <strain evidence="2 3">9A</strain>
    </source>
</reference>
<dbReference type="SUPFAM" id="SSF55961">
    <property type="entry name" value="Bet v1-like"/>
    <property type="match status" value="1"/>
</dbReference>
<feature type="transmembrane region" description="Helical" evidence="1">
    <location>
        <begin position="88"/>
        <end position="108"/>
    </location>
</feature>
<keyword evidence="1" id="KW-0812">Transmembrane</keyword>
<proteinExistence type="predicted"/>
<gene>
    <name evidence="2" type="ORF">HNP98_002577</name>
</gene>